<keyword evidence="9 12" id="KW-1133">Transmembrane helix</keyword>
<dbReference type="PANTHER" id="PTHR34220">
    <property type="entry name" value="SENSOR HISTIDINE KINASE YPDA"/>
    <property type="match status" value="1"/>
</dbReference>
<keyword evidence="3" id="KW-0597">Phosphoprotein</keyword>
<sequence length="577" mass="65879">MNLIRYPWKKTALNRLILSFICILLPIYVLSMIIYNWGIRTLQEEISKSMASQVSQYASDLEKEFSRIQALQYDCLTDDNLNALAAIPGSMNDIEKVQRILNLQTRLNAIKNSSVYIQEVHAYIPSVQKDISATSVSTLDKEEFDRFLAVPISSDAQVFKVNGSLNMVAAYPYLLPSSKREPIVILAIELSAGKLRNALDGMRNSPEEGLLFDTTPITISTNPDAAFNEAIAARIHHDPAASNARSVKLDGHRYLTVHTASPFFDGTLIKYVPEKAVFQPLQKFRSWFVLLAAVSLAIILFYSLYVYKYIHKPLDRLVKAFRKVEFGDVEVQIAHSNQDEFQYIYRRFNAMLGNLKSLIDQVYKQQILMQKAELKQLQSQINPHFLYNSFFILNTMARLGDYEQLERFTNQLGEYFQFVTRSSADEVPLAKEASHAKVYAEIQGMRFYNRVDVDFEELPAGWGHVMVPRLILQPLIENAFEHGLERKAANGLLGIRFEKKDDLLLIRVEDNGDEIDDGTIETLNRLLDSEEPTETTGLLNIHQRIRLKFGPPSGLRFERNERGGLTVTVTIHWDERG</sequence>
<evidence type="ECO:0000256" key="4">
    <source>
        <dbReference type="ARBA" id="ARBA00022679"/>
    </source>
</evidence>
<dbReference type="Pfam" id="PF02518">
    <property type="entry name" value="HATPase_c"/>
    <property type="match status" value="1"/>
</dbReference>
<dbReference type="GO" id="GO:0005524">
    <property type="term" value="F:ATP binding"/>
    <property type="evidence" value="ECO:0007669"/>
    <property type="project" value="UniProtKB-KW"/>
</dbReference>
<evidence type="ECO:0000256" key="11">
    <source>
        <dbReference type="ARBA" id="ARBA00023136"/>
    </source>
</evidence>
<keyword evidence="11 12" id="KW-0472">Membrane</keyword>
<feature type="domain" description="HAMP" evidence="13">
    <location>
        <begin position="308"/>
        <end position="360"/>
    </location>
</feature>
<keyword evidence="4" id="KW-0808">Transferase</keyword>
<evidence type="ECO:0000256" key="6">
    <source>
        <dbReference type="ARBA" id="ARBA00022741"/>
    </source>
</evidence>
<evidence type="ECO:0000256" key="2">
    <source>
        <dbReference type="ARBA" id="ARBA00022475"/>
    </source>
</evidence>
<evidence type="ECO:0000256" key="5">
    <source>
        <dbReference type="ARBA" id="ARBA00022692"/>
    </source>
</evidence>
<dbReference type="SUPFAM" id="SSF55874">
    <property type="entry name" value="ATPase domain of HSP90 chaperone/DNA topoisomerase II/histidine kinase"/>
    <property type="match status" value="1"/>
</dbReference>
<keyword evidence="2" id="KW-1003">Cell membrane</keyword>
<dbReference type="GO" id="GO:0005886">
    <property type="term" value="C:plasma membrane"/>
    <property type="evidence" value="ECO:0007669"/>
    <property type="project" value="UniProtKB-SubCell"/>
</dbReference>
<dbReference type="RefSeq" id="WP_185138200.1">
    <property type="nucleotide sequence ID" value="NZ_JACJVR010000087.1"/>
</dbReference>
<keyword evidence="8" id="KW-0067">ATP-binding</keyword>
<dbReference type="SUPFAM" id="SSF158472">
    <property type="entry name" value="HAMP domain-like"/>
    <property type="match status" value="1"/>
</dbReference>
<protein>
    <submittedName>
        <fullName evidence="14">Sensor histidine kinase</fullName>
    </submittedName>
</protein>
<evidence type="ECO:0000256" key="8">
    <source>
        <dbReference type="ARBA" id="ARBA00022840"/>
    </source>
</evidence>
<dbReference type="CDD" id="cd06225">
    <property type="entry name" value="HAMP"/>
    <property type="match status" value="1"/>
</dbReference>
<evidence type="ECO:0000256" key="3">
    <source>
        <dbReference type="ARBA" id="ARBA00022553"/>
    </source>
</evidence>
<accession>A0A841U558</accession>
<comment type="subcellular location">
    <subcellularLocation>
        <location evidence="1">Cell membrane</location>
        <topology evidence="1">Multi-pass membrane protein</topology>
    </subcellularLocation>
</comment>
<dbReference type="InterPro" id="IPR010559">
    <property type="entry name" value="Sig_transdc_His_kin_internal"/>
</dbReference>
<reference evidence="14 15" key="1">
    <citation type="submission" date="2020-08" db="EMBL/GenBank/DDBJ databases">
        <title>Cohnella phylogeny.</title>
        <authorList>
            <person name="Dunlap C."/>
        </authorList>
    </citation>
    <scope>NUCLEOTIDE SEQUENCE [LARGE SCALE GENOMIC DNA]</scope>
    <source>
        <strain evidence="14 15">DSM 25239</strain>
    </source>
</reference>
<dbReference type="Gene3D" id="6.10.340.10">
    <property type="match status" value="1"/>
</dbReference>
<evidence type="ECO:0000256" key="10">
    <source>
        <dbReference type="ARBA" id="ARBA00023012"/>
    </source>
</evidence>
<dbReference type="PROSITE" id="PS50885">
    <property type="entry name" value="HAMP"/>
    <property type="match status" value="1"/>
</dbReference>
<feature type="transmembrane region" description="Helical" evidence="12">
    <location>
        <begin position="287"/>
        <end position="307"/>
    </location>
</feature>
<proteinExistence type="predicted"/>
<evidence type="ECO:0000256" key="7">
    <source>
        <dbReference type="ARBA" id="ARBA00022777"/>
    </source>
</evidence>
<dbReference type="Pfam" id="PF00672">
    <property type="entry name" value="HAMP"/>
    <property type="match status" value="1"/>
</dbReference>
<keyword evidence="7 14" id="KW-0418">Kinase</keyword>
<keyword evidence="5 12" id="KW-0812">Transmembrane</keyword>
<organism evidence="14 15">
    <name type="scientific">Cohnella xylanilytica</name>
    <dbReference type="NCBI Taxonomy" id="557555"/>
    <lineage>
        <taxon>Bacteria</taxon>
        <taxon>Bacillati</taxon>
        <taxon>Bacillota</taxon>
        <taxon>Bacilli</taxon>
        <taxon>Bacillales</taxon>
        <taxon>Paenibacillaceae</taxon>
        <taxon>Cohnella</taxon>
    </lineage>
</organism>
<dbReference type="InterPro" id="IPR003594">
    <property type="entry name" value="HATPase_dom"/>
</dbReference>
<evidence type="ECO:0000256" key="12">
    <source>
        <dbReference type="SAM" id="Phobius"/>
    </source>
</evidence>
<keyword evidence="15" id="KW-1185">Reference proteome</keyword>
<dbReference type="InterPro" id="IPR003660">
    <property type="entry name" value="HAMP_dom"/>
</dbReference>
<dbReference type="InterPro" id="IPR050640">
    <property type="entry name" value="Bact_2-comp_sensor_kinase"/>
</dbReference>
<comment type="caution">
    <text evidence="14">The sequence shown here is derived from an EMBL/GenBank/DDBJ whole genome shotgun (WGS) entry which is preliminary data.</text>
</comment>
<evidence type="ECO:0000313" key="14">
    <source>
        <dbReference type="EMBL" id="MBB6694228.1"/>
    </source>
</evidence>
<dbReference type="SMART" id="SM00304">
    <property type="entry name" value="HAMP"/>
    <property type="match status" value="1"/>
</dbReference>
<evidence type="ECO:0000256" key="9">
    <source>
        <dbReference type="ARBA" id="ARBA00022989"/>
    </source>
</evidence>
<feature type="transmembrane region" description="Helical" evidence="12">
    <location>
        <begin position="12"/>
        <end position="37"/>
    </location>
</feature>
<dbReference type="GO" id="GO:0000155">
    <property type="term" value="F:phosphorelay sensor kinase activity"/>
    <property type="evidence" value="ECO:0007669"/>
    <property type="project" value="InterPro"/>
</dbReference>
<evidence type="ECO:0000256" key="1">
    <source>
        <dbReference type="ARBA" id="ARBA00004651"/>
    </source>
</evidence>
<dbReference type="InterPro" id="IPR036890">
    <property type="entry name" value="HATPase_C_sf"/>
</dbReference>
<keyword evidence="10" id="KW-0902">Two-component regulatory system</keyword>
<dbReference type="EMBL" id="JACJVR010000087">
    <property type="protein sequence ID" value="MBB6694228.1"/>
    <property type="molecule type" value="Genomic_DNA"/>
</dbReference>
<dbReference type="Proteomes" id="UP000553776">
    <property type="component" value="Unassembled WGS sequence"/>
</dbReference>
<name>A0A841U558_9BACL</name>
<gene>
    <name evidence="14" type="ORF">H7B90_22795</name>
</gene>
<dbReference type="PANTHER" id="PTHR34220:SF11">
    <property type="entry name" value="SENSOR PROTEIN KINASE HPTS"/>
    <property type="match status" value="1"/>
</dbReference>
<keyword evidence="6" id="KW-0547">Nucleotide-binding</keyword>
<dbReference type="Gene3D" id="3.30.565.10">
    <property type="entry name" value="Histidine kinase-like ATPase, C-terminal domain"/>
    <property type="match status" value="1"/>
</dbReference>
<evidence type="ECO:0000259" key="13">
    <source>
        <dbReference type="PROSITE" id="PS50885"/>
    </source>
</evidence>
<dbReference type="AlphaFoldDB" id="A0A841U558"/>
<evidence type="ECO:0000313" key="15">
    <source>
        <dbReference type="Proteomes" id="UP000553776"/>
    </source>
</evidence>
<dbReference type="Pfam" id="PF06580">
    <property type="entry name" value="His_kinase"/>
    <property type="match status" value="1"/>
</dbReference>